<dbReference type="GeneID" id="27902068"/>
<accession>M3AZV7</accession>
<keyword evidence="4" id="KW-0349">Heme</keyword>
<dbReference type="PANTHER" id="PTHR31356">
    <property type="entry name" value="THYLAKOID LUMENAL 29 KDA PROTEIN, CHLOROPLASTIC-RELATED"/>
    <property type="match status" value="1"/>
</dbReference>
<dbReference type="InterPro" id="IPR010255">
    <property type="entry name" value="Haem_peroxidase_sf"/>
</dbReference>
<dbReference type="EC" id="1.11.1.-" evidence="8"/>
<dbReference type="GO" id="GO:0020037">
    <property type="term" value="F:heme binding"/>
    <property type="evidence" value="ECO:0007669"/>
    <property type="project" value="UniProtKB-UniRule"/>
</dbReference>
<reference evidence="11 12" key="1">
    <citation type="journal article" date="2012" name="PLoS Pathog.">
        <title>Diverse lifestyles and strategies of plant pathogenesis encoded in the genomes of eighteen Dothideomycetes fungi.</title>
        <authorList>
            <person name="Ohm R.A."/>
            <person name="Feau N."/>
            <person name="Henrissat B."/>
            <person name="Schoch C.L."/>
            <person name="Horwitz B.A."/>
            <person name="Barry K.W."/>
            <person name="Condon B.J."/>
            <person name="Copeland A.C."/>
            <person name="Dhillon B."/>
            <person name="Glaser F."/>
            <person name="Hesse C.N."/>
            <person name="Kosti I."/>
            <person name="LaButti K."/>
            <person name="Lindquist E.A."/>
            <person name="Lucas S."/>
            <person name="Salamov A.A."/>
            <person name="Bradshaw R.E."/>
            <person name="Ciuffetti L."/>
            <person name="Hamelin R.C."/>
            <person name="Kema G.H.J."/>
            <person name="Lawrence C."/>
            <person name="Scott J.A."/>
            <person name="Spatafora J.W."/>
            <person name="Turgeon B.G."/>
            <person name="de Wit P.J.G.M."/>
            <person name="Zhong S."/>
            <person name="Goodwin S.B."/>
            <person name="Grigoriev I.V."/>
        </authorList>
    </citation>
    <scope>NUCLEOTIDE SEQUENCE [LARGE SCALE GENOMIC DNA]</scope>
    <source>
        <strain evidence="11 12">SO2202</strain>
    </source>
</reference>
<dbReference type="Gene3D" id="1.10.420.10">
    <property type="entry name" value="Peroxidase, domain 2"/>
    <property type="match status" value="1"/>
</dbReference>
<evidence type="ECO:0000256" key="8">
    <source>
        <dbReference type="RuleBase" id="RU363051"/>
    </source>
</evidence>
<dbReference type="InterPro" id="IPR002207">
    <property type="entry name" value="Peroxidase_I"/>
</dbReference>
<keyword evidence="5" id="KW-0479">Metal-binding</keyword>
<dbReference type="FunFam" id="1.10.420.10:FF:000009">
    <property type="entry name" value="Ascorbate peroxidase"/>
    <property type="match status" value="1"/>
</dbReference>
<protein>
    <recommendedName>
        <fullName evidence="8">Peroxidase</fullName>
        <ecNumber evidence="8">1.11.1.-</ecNumber>
    </recommendedName>
</protein>
<dbReference type="RefSeq" id="XP_016761183.1">
    <property type="nucleotide sequence ID" value="XM_016904931.1"/>
</dbReference>
<dbReference type="PRINTS" id="PR00458">
    <property type="entry name" value="PEROXIDASE"/>
</dbReference>
<dbReference type="GO" id="GO:0004601">
    <property type="term" value="F:peroxidase activity"/>
    <property type="evidence" value="ECO:0007669"/>
    <property type="project" value="UniProtKB-KW"/>
</dbReference>
<dbReference type="GO" id="GO:0046872">
    <property type="term" value="F:metal ion binding"/>
    <property type="evidence" value="ECO:0007669"/>
    <property type="project" value="UniProtKB-UniRule"/>
</dbReference>
<evidence type="ECO:0000256" key="3">
    <source>
        <dbReference type="ARBA" id="ARBA00022559"/>
    </source>
</evidence>
<dbReference type="GO" id="GO:0000302">
    <property type="term" value="P:response to reactive oxygen species"/>
    <property type="evidence" value="ECO:0007669"/>
    <property type="project" value="TreeGrafter"/>
</dbReference>
<dbReference type="PROSITE" id="PS50873">
    <property type="entry name" value="PEROXIDASE_4"/>
    <property type="match status" value="1"/>
</dbReference>
<dbReference type="Gene3D" id="1.10.520.10">
    <property type="match status" value="1"/>
</dbReference>
<feature type="compositionally biased region" description="Low complexity" evidence="9">
    <location>
        <begin position="322"/>
        <end position="333"/>
    </location>
</feature>
<dbReference type="GO" id="GO:0042744">
    <property type="term" value="P:hydrogen peroxide catabolic process"/>
    <property type="evidence" value="ECO:0007669"/>
    <property type="project" value="TreeGrafter"/>
</dbReference>
<dbReference type="SUPFAM" id="SSF48113">
    <property type="entry name" value="Heme-dependent peroxidases"/>
    <property type="match status" value="1"/>
</dbReference>
<feature type="compositionally biased region" description="Basic and acidic residues" evidence="9">
    <location>
        <begin position="299"/>
        <end position="321"/>
    </location>
</feature>
<dbReference type="STRING" id="692275.M3AZV7"/>
<dbReference type="GO" id="GO:0034599">
    <property type="term" value="P:cellular response to oxidative stress"/>
    <property type="evidence" value="ECO:0007669"/>
    <property type="project" value="InterPro"/>
</dbReference>
<evidence type="ECO:0000259" key="10">
    <source>
        <dbReference type="PROSITE" id="PS50873"/>
    </source>
</evidence>
<keyword evidence="3 8" id="KW-0575">Peroxidase</keyword>
<organism evidence="11 12">
    <name type="scientific">Sphaerulina musiva (strain SO2202)</name>
    <name type="common">Poplar stem canker fungus</name>
    <name type="synonym">Septoria musiva</name>
    <dbReference type="NCBI Taxonomy" id="692275"/>
    <lineage>
        <taxon>Eukaryota</taxon>
        <taxon>Fungi</taxon>
        <taxon>Dikarya</taxon>
        <taxon>Ascomycota</taxon>
        <taxon>Pezizomycotina</taxon>
        <taxon>Dothideomycetes</taxon>
        <taxon>Dothideomycetidae</taxon>
        <taxon>Mycosphaerellales</taxon>
        <taxon>Mycosphaerellaceae</taxon>
        <taxon>Sphaerulina</taxon>
    </lineage>
</organism>
<evidence type="ECO:0000256" key="1">
    <source>
        <dbReference type="ARBA" id="ARBA00003917"/>
    </source>
</evidence>
<dbReference type="InterPro" id="IPR002016">
    <property type="entry name" value="Haem_peroxidase"/>
</dbReference>
<dbReference type="InterPro" id="IPR044831">
    <property type="entry name" value="Ccp1-like"/>
</dbReference>
<dbReference type="OMA" id="GAWVNNP"/>
<evidence type="ECO:0000256" key="7">
    <source>
        <dbReference type="ARBA" id="ARBA00023004"/>
    </source>
</evidence>
<dbReference type="OrthoDB" id="2859658at2759"/>
<dbReference type="PRINTS" id="PR00459">
    <property type="entry name" value="ASPEROXIDASE"/>
</dbReference>
<dbReference type="HOGENOM" id="CLU_036959_0_1_1"/>
<evidence type="ECO:0000256" key="9">
    <source>
        <dbReference type="SAM" id="MobiDB-lite"/>
    </source>
</evidence>
<keyword evidence="12" id="KW-1185">Reference proteome</keyword>
<evidence type="ECO:0000313" key="12">
    <source>
        <dbReference type="Proteomes" id="UP000016931"/>
    </source>
</evidence>
<gene>
    <name evidence="11" type="ORF">SEPMUDRAFT_148441</name>
</gene>
<comment type="function">
    <text evidence="1">Destroys radicals which are normally produced within the cells and which are toxic to biological systems.</text>
</comment>
<dbReference type="Pfam" id="PF00141">
    <property type="entry name" value="peroxidase"/>
    <property type="match status" value="1"/>
</dbReference>
<evidence type="ECO:0000256" key="4">
    <source>
        <dbReference type="ARBA" id="ARBA00022617"/>
    </source>
</evidence>
<keyword evidence="7" id="KW-0408">Iron</keyword>
<dbReference type="Proteomes" id="UP000016931">
    <property type="component" value="Unassembled WGS sequence"/>
</dbReference>
<proteinExistence type="inferred from homology"/>
<feature type="region of interest" description="Disordered" evidence="9">
    <location>
        <begin position="281"/>
        <end position="333"/>
    </location>
</feature>
<dbReference type="InterPro" id="IPR019794">
    <property type="entry name" value="Peroxidases_AS"/>
</dbReference>
<evidence type="ECO:0000256" key="2">
    <source>
        <dbReference type="ARBA" id="ARBA00005997"/>
    </source>
</evidence>
<name>M3AZV7_SPHMS</name>
<sequence>MSQPISPSLLSSIKQDIHTLLTQPTYDDGSAGPILVRLAWHSCGTYSLTTDTGGSNGAGMRYEAEGGDPANAGLQHARVFLEPIKSRYGQHITYSDLWTLAGVVAVEAMGGPRCEWKGGRTDFVDDSKLPPRGRLPDGAKGSEHLRDVFYRMGFGDQEIVALSGAHNLGRCHADRSGFEGAWVNSPTRFSNTYFKLMISEEWKEKVLENGTRQFVHYDEDSGEELMMLPTDLALVQDESFRPWVELYARDKERFFADFAKAFAKLLELGIVRDENDRVVNSDNVKGGYHSAPKKSNRPGKPEEVDRYGEAEPLRKENEEFQKQQQQPEIRSRL</sequence>
<dbReference type="AlphaFoldDB" id="M3AZV7"/>
<dbReference type="PROSITE" id="PS00436">
    <property type="entry name" value="PEROXIDASE_2"/>
    <property type="match status" value="1"/>
</dbReference>
<evidence type="ECO:0000256" key="6">
    <source>
        <dbReference type="ARBA" id="ARBA00023002"/>
    </source>
</evidence>
<dbReference type="eggNOG" id="ENOG502QR1E">
    <property type="taxonomic scope" value="Eukaryota"/>
</dbReference>
<dbReference type="FunFam" id="1.10.520.10:FF:000005">
    <property type="entry name" value="Cytochrome c peroxidase"/>
    <property type="match status" value="1"/>
</dbReference>
<keyword evidence="6 8" id="KW-0560">Oxidoreductase</keyword>
<dbReference type="EMBL" id="KB456263">
    <property type="protein sequence ID" value="EMF13062.1"/>
    <property type="molecule type" value="Genomic_DNA"/>
</dbReference>
<dbReference type="PANTHER" id="PTHR31356:SF36">
    <property type="entry name" value="L-ASCORBATE PEROXIDASE 3"/>
    <property type="match status" value="1"/>
</dbReference>
<evidence type="ECO:0000256" key="5">
    <source>
        <dbReference type="ARBA" id="ARBA00022723"/>
    </source>
</evidence>
<feature type="domain" description="Plant heme peroxidase family profile" evidence="10">
    <location>
        <begin position="17"/>
        <end position="296"/>
    </location>
</feature>
<evidence type="ECO:0000313" key="11">
    <source>
        <dbReference type="EMBL" id="EMF13062.1"/>
    </source>
</evidence>
<comment type="similarity">
    <text evidence="2">Belongs to the peroxidase family. Cytochrome c peroxidase subfamily.</text>
</comment>